<dbReference type="RefSeq" id="WP_146787216.1">
    <property type="nucleotide sequence ID" value="NZ_VOLT01000004.1"/>
</dbReference>
<name>A0A5C6QIY2_9GAMM</name>
<evidence type="ECO:0000313" key="6">
    <source>
        <dbReference type="EMBL" id="TWX68841.1"/>
    </source>
</evidence>
<dbReference type="InterPro" id="IPR001537">
    <property type="entry name" value="SpoU_MeTrfase"/>
</dbReference>
<evidence type="ECO:0000313" key="7">
    <source>
        <dbReference type="Proteomes" id="UP000321822"/>
    </source>
</evidence>
<dbReference type="InterPro" id="IPR029026">
    <property type="entry name" value="tRNA_m1G_MTases_N"/>
</dbReference>
<accession>A0A5C6QIY2</accession>
<keyword evidence="7" id="KW-1185">Reference proteome</keyword>
<dbReference type="PANTHER" id="PTHR42786">
    <property type="entry name" value="TRNA/RRNA METHYLTRANSFERASE"/>
    <property type="match status" value="1"/>
</dbReference>
<dbReference type="PANTHER" id="PTHR42786:SF6">
    <property type="entry name" value="TRNA_RRNA METHYLTRANSFERASE SPOU TYPE DOMAIN-CONTAINING PROTEIN"/>
    <property type="match status" value="1"/>
</dbReference>
<evidence type="ECO:0000259" key="5">
    <source>
        <dbReference type="Pfam" id="PF00588"/>
    </source>
</evidence>
<dbReference type="Gene3D" id="3.40.1280.10">
    <property type="match status" value="1"/>
</dbReference>
<evidence type="ECO:0000256" key="3">
    <source>
        <dbReference type="ARBA" id="ARBA00022679"/>
    </source>
</evidence>
<dbReference type="InterPro" id="IPR029028">
    <property type="entry name" value="Alpha/beta_knot_MTases"/>
</dbReference>
<evidence type="ECO:0000256" key="1">
    <source>
        <dbReference type="ARBA" id="ARBA00007228"/>
    </source>
</evidence>
<reference evidence="6 7" key="1">
    <citation type="submission" date="2019-07" db="EMBL/GenBank/DDBJ databases">
        <title>Genomes of sea-ice associated Colwellia species.</title>
        <authorList>
            <person name="Bowman J.P."/>
        </authorList>
    </citation>
    <scope>NUCLEOTIDE SEQUENCE [LARGE SCALE GENOMIC DNA]</scope>
    <source>
        <strain evidence="6 7">ACAM 459</strain>
    </source>
</reference>
<protein>
    <submittedName>
        <fullName evidence="6">RNA methyltransferase</fullName>
    </submittedName>
</protein>
<comment type="similarity">
    <text evidence="1">Belongs to the class IV-like SAM-binding methyltransferase superfamily. RNA methyltransferase TrmH family.</text>
</comment>
<dbReference type="Pfam" id="PF00588">
    <property type="entry name" value="SpoU_methylase"/>
    <property type="match status" value="1"/>
</dbReference>
<evidence type="ECO:0000256" key="2">
    <source>
        <dbReference type="ARBA" id="ARBA00022603"/>
    </source>
</evidence>
<keyword evidence="3 6" id="KW-0808">Transferase</keyword>
<sequence>MTENMTAKNSPNKAQNTTHVTIALTNPKTPTNVGAVMRAAGCYQADQIIYNGNRYAQAAKYHKQTLQTDTFNMIDKIPLVQVESFISIKDSLESIPSSAKIICVDLVEGATPLPHFIHPLEAVYIFGPEDSSIKQEVIDIADDVVYVPTVGCMNLAATVNVLLYDRLAKSLTSQEDSMLADNALIRKSRDTNNTSKVK</sequence>
<comment type="caution">
    <text evidence="6">The sequence shown here is derived from an EMBL/GenBank/DDBJ whole genome shotgun (WGS) entry which is preliminary data.</text>
</comment>
<evidence type="ECO:0000256" key="4">
    <source>
        <dbReference type="ARBA" id="ARBA00022691"/>
    </source>
</evidence>
<gene>
    <name evidence="6" type="ORF">ESZ36_10285</name>
</gene>
<dbReference type="OrthoDB" id="4578643at2"/>
<dbReference type="GO" id="GO:0003723">
    <property type="term" value="F:RNA binding"/>
    <property type="evidence" value="ECO:0007669"/>
    <property type="project" value="InterPro"/>
</dbReference>
<dbReference type="SUPFAM" id="SSF75217">
    <property type="entry name" value="alpha/beta knot"/>
    <property type="match status" value="1"/>
</dbReference>
<dbReference type="InterPro" id="IPR004384">
    <property type="entry name" value="RNA_MeTrfase_TrmJ/LasT"/>
</dbReference>
<dbReference type="Proteomes" id="UP000321822">
    <property type="component" value="Unassembled WGS sequence"/>
</dbReference>
<proteinExistence type="inferred from homology"/>
<dbReference type="EMBL" id="VOLT01000004">
    <property type="protein sequence ID" value="TWX68841.1"/>
    <property type="molecule type" value="Genomic_DNA"/>
</dbReference>
<dbReference type="CDD" id="cd18098">
    <property type="entry name" value="SpoU-like"/>
    <property type="match status" value="1"/>
</dbReference>
<keyword evidence="2 6" id="KW-0489">Methyltransferase</keyword>
<organism evidence="6 7">
    <name type="scientific">Colwellia demingiae</name>
    <dbReference type="NCBI Taxonomy" id="89401"/>
    <lineage>
        <taxon>Bacteria</taxon>
        <taxon>Pseudomonadati</taxon>
        <taxon>Pseudomonadota</taxon>
        <taxon>Gammaproteobacteria</taxon>
        <taxon>Alteromonadales</taxon>
        <taxon>Colwelliaceae</taxon>
        <taxon>Colwellia</taxon>
    </lineage>
</organism>
<dbReference type="GO" id="GO:0002128">
    <property type="term" value="P:tRNA nucleoside ribose methylation"/>
    <property type="evidence" value="ECO:0007669"/>
    <property type="project" value="TreeGrafter"/>
</dbReference>
<keyword evidence="4" id="KW-0949">S-adenosyl-L-methionine</keyword>
<dbReference type="GO" id="GO:0008173">
    <property type="term" value="F:RNA methyltransferase activity"/>
    <property type="evidence" value="ECO:0007669"/>
    <property type="project" value="InterPro"/>
</dbReference>
<dbReference type="AlphaFoldDB" id="A0A5C6QIY2"/>
<dbReference type="GO" id="GO:0005829">
    <property type="term" value="C:cytosol"/>
    <property type="evidence" value="ECO:0007669"/>
    <property type="project" value="TreeGrafter"/>
</dbReference>
<feature type="domain" description="tRNA/rRNA methyltransferase SpoU type" evidence="5">
    <location>
        <begin position="20"/>
        <end position="164"/>
    </location>
</feature>